<comment type="caution">
    <text evidence="3">The sequence shown here is derived from an EMBL/GenBank/DDBJ whole genome shotgun (WGS) entry which is preliminary data.</text>
</comment>
<dbReference type="Pfam" id="PF00248">
    <property type="entry name" value="Aldo_ket_red"/>
    <property type="match status" value="1"/>
</dbReference>
<dbReference type="PRINTS" id="PR00069">
    <property type="entry name" value="ALDKETRDTASE"/>
</dbReference>
<dbReference type="InterPro" id="IPR050791">
    <property type="entry name" value="Aldo-Keto_reductase"/>
</dbReference>
<dbReference type="RefSeq" id="WP_349587491.1">
    <property type="nucleotide sequence ID" value="NZ_JBEFLD010000005.1"/>
</dbReference>
<dbReference type="SUPFAM" id="SSF51430">
    <property type="entry name" value="NAD(P)-linked oxidoreductase"/>
    <property type="match status" value="1"/>
</dbReference>
<accession>A0ABV1M4H1</accession>
<evidence type="ECO:0000256" key="1">
    <source>
        <dbReference type="ARBA" id="ARBA00023002"/>
    </source>
</evidence>
<evidence type="ECO:0000259" key="2">
    <source>
        <dbReference type="Pfam" id="PF00248"/>
    </source>
</evidence>
<dbReference type="PANTHER" id="PTHR43625:SF40">
    <property type="entry name" value="ALDO-KETO REDUCTASE YAKC [NADP(+)]"/>
    <property type="match status" value="1"/>
</dbReference>
<dbReference type="Gene3D" id="3.20.20.100">
    <property type="entry name" value="NADP-dependent oxidoreductase domain"/>
    <property type="match status" value="1"/>
</dbReference>
<keyword evidence="1" id="KW-0560">Oxidoreductase</keyword>
<dbReference type="InterPro" id="IPR023210">
    <property type="entry name" value="NADP_OxRdtase_dom"/>
</dbReference>
<name>A0ABV1M4H1_9NEIS</name>
<protein>
    <submittedName>
        <fullName evidence="3">Aldo/keto reductase</fullName>
    </submittedName>
</protein>
<dbReference type="InterPro" id="IPR020471">
    <property type="entry name" value="AKR"/>
</dbReference>
<organism evidence="3 4">
    <name type="scientific">Vogesella oryzagri</name>
    <dbReference type="NCBI Taxonomy" id="3160864"/>
    <lineage>
        <taxon>Bacteria</taxon>
        <taxon>Pseudomonadati</taxon>
        <taxon>Pseudomonadota</taxon>
        <taxon>Betaproteobacteria</taxon>
        <taxon>Neisseriales</taxon>
        <taxon>Chromobacteriaceae</taxon>
        <taxon>Vogesella</taxon>
    </lineage>
</organism>
<evidence type="ECO:0000313" key="3">
    <source>
        <dbReference type="EMBL" id="MEQ6291117.1"/>
    </source>
</evidence>
<dbReference type="PROSITE" id="PS51257">
    <property type="entry name" value="PROKAR_LIPOPROTEIN"/>
    <property type="match status" value="1"/>
</dbReference>
<proteinExistence type="predicted"/>
<dbReference type="PANTHER" id="PTHR43625">
    <property type="entry name" value="AFLATOXIN B1 ALDEHYDE REDUCTASE"/>
    <property type="match status" value="1"/>
</dbReference>
<evidence type="ECO:0000313" key="4">
    <source>
        <dbReference type="Proteomes" id="UP001433638"/>
    </source>
</evidence>
<feature type="domain" description="NADP-dependent oxidoreductase" evidence="2">
    <location>
        <begin position="13"/>
        <end position="308"/>
    </location>
</feature>
<gene>
    <name evidence="3" type="ORF">ABNW52_10900</name>
</gene>
<dbReference type="EMBL" id="JBEFLD010000005">
    <property type="protein sequence ID" value="MEQ6291117.1"/>
    <property type="molecule type" value="Genomic_DNA"/>
</dbReference>
<dbReference type="Proteomes" id="UP001433638">
    <property type="component" value="Unassembled WGS sequence"/>
</dbReference>
<sequence length="333" mass="35956">MQQRQLGPFSVSAIGLGCMNLSHAYGTPPAPQQAEALLLAALDAGITLFDTAALYGFGANEELVGSVLAPHRSRITLASKCGMTGVDGKRVIDGRPETLKRTCEESLRRLRTEVIDLYYLHRWDKQVPIEDSVGALAELVREGKIRSIGLSEVSAATLRRAQAVHPIAALQTEYSLWTRNAEIAVLDACKQLGVAFVAFSPLGRGFLADGLPDLATLAALDGKDIRRAMPRFAPDNYAANLGFLAEYRQIAAAAGCTPAQLALAWLFTRGEHVIPIPGTTSIAHLREDVAASRVQLRVETLQQLDALLARLPIAGARYNAATQTEIDTEEYRA</sequence>
<dbReference type="InterPro" id="IPR036812">
    <property type="entry name" value="NAD(P)_OxRdtase_dom_sf"/>
</dbReference>
<reference evidence="3" key="1">
    <citation type="submission" date="2024-06" db="EMBL/GenBank/DDBJ databases">
        <title>Genome sequence of Vogesella sp. MAHUQ-64.</title>
        <authorList>
            <person name="Huq M.A."/>
        </authorList>
    </citation>
    <scope>NUCLEOTIDE SEQUENCE</scope>
    <source>
        <strain evidence="3">MAHUQ-64</strain>
    </source>
</reference>
<keyword evidence="4" id="KW-1185">Reference proteome</keyword>